<keyword evidence="4 8" id="KW-0812">Transmembrane</keyword>
<keyword evidence="3 9" id="KW-0813">Transport</keyword>
<evidence type="ECO:0000256" key="3">
    <source>
        <dbReference type="ARBA" id="ARBA00022448"/>
    </source>
</evidence>
<name>A0AA35TF47_GEOBA</name>
<dbReference type="EMBL" id="CASHTH010003594">
    <property type="protein sequence ID" value="CAI8046844.1"/>
    <property type="molecule type" value="Genomic_DNA"/>
</dbReference>
<dbReference type="InterPro" id="IPR023395">
    <property type="entry name" value="MCP_dom_sf"/>
</dbReference>
<keyword evidence="11" id="KW-1185">Reference proteome</keyword>
<dbReference type="SUPFAM" id="SSF103506">
    <property type="entry name" value="Mitochondrial carrier"/>
    <property type="match status" value="1"/>
</dbReference>
<dbReference type="Proteomes" id="UP001174909">
    <property type="component" value="Unassembled WGS sequence"/>
</dbReference>
<evidence type="ECO:0000313" key="10">
    <source>
        <dbReference type="EMBL" id="CAI8046844.1"/>
    </source>
</evidence>
<gene>
    <name evidence="10" type="ORF">GBAR_LOCUS25905</name>
</gene>
<proteinExistence type="inferred from homology"/>
<evidence type="ECO:0000256" key="7">
    <source>
        <dbReference type="ARBA" id="ARBA00023136"/>
    </source>
</evidence>
<dbReference type="GO" id="GO:0016020">
    <property type="term" value="C:membrane"/>
    <property type="evidence" value="ECO:0007669"/>
    <property type="project" value="UniProtKB-SubCell"/>
</dbReference>
<accession>A0AA35TF47</accession>
<keyword evidence="7 8" id="KW-0472">Membrane</keyword>
<comment type="similarity">
    <text evidence="2 9">Belongs to the mitochondrial carrier (TC 2.A.29) family.</text>
</comment>
<evidence type="ECO:0000256" key="8">
    <source>
        <dbReference type="PROSITE-ProRule" id="PRU00282"/>
    </source>
</evidence>
<comment type="caution">
    <text evidence="10">The sequence shown here is derived from an EMBL/GenBank/DDBJ whole genome shotgun (WGS) entry which is preliminary data.</text>
</comment>
<dbReference type="Pfam" id="PF00153">
    <property type="entry name" value="Mito_carr"/>
    <property type="match status" value="2"/>
</dbReference>
<evidence type="ECO:0000256" key="9">
    <source>
        <dbReference type="RuleBase" id="RU000488"/>
    </source>
</evidence>
<evidence type="ECO:0000256" key="6">
    <source>
        <dbReference type="ARBA" id="ARBA00022989"/>
    </source>
</evidence>
<evidence type="ECO:0000313" key="11">
    <source>
        <dbReference type="Proteomes" id="UP001174909"/>
    </source>
</evidence>
<evidence type="ECO:0000256" key="4">
    <source>
        <dbReference type="ARBA" id="ARBA00022692"/>
    </source>
</evidence>
<evidence type="ECO:0000256" key="1">
    <source>
        <dbReference type="ARBA" id="ARBA00004141"/>
    </source>
</evidence>
<sequence>MIAGAGGQFLASPMDRVKIILQIEGASSSTSSLPRTRGTWRTLRDIVRREGGRGLWKGWVPNCQRAALVCLGDLTTYDTVKQWILRNTSLRDTAVTHALSSFSSGLVSATLGTPADVVKSRMMSQQYHHGNRGSLYSSSLDCLTSTVRQEGFWALYKGFVPVWTRMAPWSLTFWLVYEEIRVLAGIGNF</sequence>
<feature type="repeat" description="Solcar" evidence="8">
    <location>
        <begin position="92"/>
        <end position="183"/>
    </location>
</feature>
<keyword evidence="6" id="KW-1133">Transmembrane helix</keyword>
<keyword evidence="5" id="KW-0677">Repeat</keyword>
<dbReference type="PANTHER" id="PTHR45618">
    <property type="entry name" value="MITOCHONDRIAL DICARBOXYLATE CARRIER-RELATED"/>
    <property type="match status" value="1"/>
</dbReference>
<reference evidence="10" key="1">
    <citation type="submission" date="2023-03" db="EMBL/GenBank/DDBJ databases">
        <authorList>
            <person name="Steffen K."/>
            <person name="Cardenas P."/>
        </authorList>
    </citation>
    <scope>NUCLEOTIDE SEQUENCE</scope>
</reference>
<evidence type="ECO:0000256" key="2">
    <source>
        <dbReference type="ARBA" id="ARBA00006375"/>
    </source>
</evidence>
<dbReference type="Gene3D" id="1.50.40.10">
    <property type="entry name" value="Mitochondrial carrier domain"/>
    <property type="match status" value="1"/>
</dbReference>
<dbReference type="AlphaFoldDB" id="A0AA35TF47"/>
<feature type="repeat" description="Solcar" evidence="8">
    <location>
        <begin position="1"/>
        <end position="83"/>
    </location>
</feature>
<comment type="subcellular location">
    <subcellularLocation>
        <location evidence="1">Membrane</location>
        <topology evidence="1">Multi-pass membrane protein</topology>
    </subcellularLocation>
</comment>
<organism evidence="10 11">
    <name type="scientific">Geodia barretti</name>
    <name type="common">Barrett's horny sponge</name>
    <dbReference type="NCBI Taxonomy" id="519541"/>
    <lineage>
        <taxon>Eukaryota</taxon>
        <taxon>Metazoa</taxon>
        <taxon>Porifera</taxon>
        <taxon>Demospongiae</taxon>
        <taxon>Heteroscleromorpha</taxon>
        <taxon>Tetractinellida</taxon>
        <taxon>Astrophorina</taxon>
        <taxon>Geodiidae</taxon>
        <taxon>Geodia</taxon>
    </lineage>
</organism>
<dbReference type="InterPro" id="IPR018108">
    <property type="entry name" value="MCP_transmembrane"/>
</dbReference>
<evidence type="ECO:0000256" key="5">
    <source>
        <dbReference type="ARBA" id="ARBA00022737"/>
    </source>
</evidence>
<protein>
    <submittedName>
        <fullName evidence="10">Mitochondrial uncoupling protein 4</fullName>
    </submittedName>
</protein>
<dbReference type="InterPro" id="IPR050391">
    <property type="entry name" value="Mito_Metabolite_Transporter"/>
</dbReference>
<dbReference type="PROSITE" id="PS50920">
    <property type="entry name" value="SOLCAR"/>
    <property type="match status" value="2"/>
</dbReference>